<dbReference type="EMBL" id="JX627580">
    <property type="protein sequence ID" value="AGO88325.1"/>
    <property type="molecule type" value="Genomic_DNA"/>
</dbReference>
<geneLocation type="plasmid" evidence="1">
    <name>pMOC1</name>
</geneLocation>
<protein>
    <submittedName>
        <fullName evidence="1">Protein of unassigned function</fullName>
    </submittedName>
</protein>
<name>A0A088B2B2_9HYPH</name>
<evidence type="ECO:0000313" key="1">
    <source>
        <dbReference type="EMBL" id="AGO88325.1"/>
    </source>
</evidence>
<accession>A0A088B2B2</accession>
<sequence>MADEPTIGLLLKSKVITSAELFAAVDAYPAGIMEEHNR</sequence>
<organism evidence="1">
    <name type="scientific">Methylobacterium oryzae CBMB20</name>
    <dbReference type="NCBI Taxonomy" id="693986"/>
    <lineage>
        <taxon>Bacteria</taxon>
        <taxon>Pseudomonadati</taxon>
        <taxon>Pseudomonadota</taxon>
        <taxon>Alphaproteobacteria</taxon>
        <taxon>Hyphomicrobiales</taxon>
        <taxon>Methylobacteriaceae</taxon>
        <taxon>Methylobacterium</taxon>
    </lineage>
</organism>
<proteinExistence type="predicted"/>
<keyword evidence="1" id="KW-0614">Plasmid</keyword>
<gene>
    <name evidence="1" type="ORF">MOC_2p0087</name>
</gene>
<dbReference type="AlphaFoldDB" id="A0A088B2B2"/>
<reference evidence="1" key="1">
    <citation type="journal article" date="2014" name="PLoS ONE">
        <title>Genome Information of Methylobacterium oryzae, a Plant-Probiotic Methylotroph in the Phyllosphere.</title>
        <authorList>
            <person name="Kwak M.J."/>
            <person name="Jeong H."/>
            <person name="Madhaiyan M."/>
            <person name="Lee Y."/>
            <person name="Sa T.M."/>
            <person name="Oh T.K."/>
            <person name="Kim J.F."/>
        </authorList>
    </citation>
    <scope>NUCLEOTIDE SEQUENCE</scope>
    <source>
        <strain evidence="1">CBMB20</strain>
        <plasmid evidence="1">pMOC1</plasmid>
    </source>
</reference>